<dbReference type="CDD" id="cd06558">
    <property type="entry name" value="crotonase-like"/>
    <property type="match status" value="1"/>
</dbReference>
<organism evidence="1 2">
    <name type="scientific">Rhizocola hellebori</name>
    <dbReference type="NCBI Taxonomy" id="1392758"/>
    <lineage>
        <taxon>Bacteria</taxon>
        <taxon>Bacillati</taxon>
        <taxon>Actinomycetota</taxon>
        <taxon>Actinomycetes</taxon>
        <taxon>Micromonosporales</taxon>
        <taxon>Micromonosporaceae</taxon>
        <taxon>Rhizocola</taxon>
    </lineage>
</organism>
<dbReference type="GO" id="GO:0003824">
    <property type="term" value="F:catalytic activity"/>
    <property type="evidence" value="ECO:0007669"/>
    <property type="project" value="UniProtKB-ARBA"/>
</dbReference>
<dbReference type="PANTHER" id="PTHR11941:SF54">
    <property type="entry name" value="ENOYL-COA HYDRATASE, MITOCHONDRIAL"/>
    <property type="match status" value="1"/>
</dbReference>
<gene>
    <name evidence="1" type="ORF">Rhe02_78230</name>
</gene>
<dbReference type="InterPro" id="IPR053545">
    <property type="entry name" value="Enoyl-CoA_hydratase-like"/>
</dbReference>
<dbReference type="SUPFAM" id="SSF52096">
    <property type="entry name" value="ClpP/crotonase"/>
    <property type="match status" value="1"/>
</dbReference>
<dbReference type="GO" id="GO:0006635">
    <property type="term" value="P:fatty acid beta-oxidation"/>
    <property type="evidence" value="ECO:0007669"/>
    <property type="project" value="TreeGrafter"/>
</dbReference>
<dbReference type="EMBL" id="BONY01000075">
    <property type="protein sequence ID" value="GIH09756.1"/>
    <property type="molecule type" value="Genomic_DNA"/>
</dbReference>
<dbReference type="Proteomes" id="UP000612899">
    <property type="component" value="Unassembled WGS sequence"/>
</dbReference>
<sequence>MQLPHHIDGRRPLSAAVVKALDAFIDKIEDAPADTIPVLEVTGFPEPGHPDLPEIATVNKWERVLRRLERLDRPTVAVVRGDYGGIAVEALLATDLRVAATDACLHLPAGPRGVWPGMGLYRLANQVGFARIRRSILFGGTISVTEALARNIVDEVSDDVAAATAAAVALLETAVGQDVAVCRQLMLDATTTTFEEALGRHLAACDRLLRQDPAGEVADAAAVR</sequence>
<dbReference type="PANTHER" id="PTHR11941">
    <property type="entry name" value="ENOYL-COA HYDRATASE-RELATED"/>
    <property type="match status" value="1"/>
</dbReference>
<comment type="caution">
    <text evidence="1">The sequence shown here is derived from an EMBL/GenBank/DDBJ whole genome shotgun (WGS) entry which is preliminary data.</text>
</comment>
<evidence type="ECO:0000313" key="1">
    <source>
        <dbReference type="EMBL" id="GIH09756.1"/>
    </source>
</evidence>
<reference evidence="1" key="1">
    <citation type="submission" date="2021-01" db="EMBL/GenBank/DDBJ databases">
        <title>Whole genome shotgun sequence of Rhizocola hellebori NBRC 109834.</title>
        <authorList>
            <person name="Komaki H."/>
            <person name="Tamura T."/>
        </authorList>
    </citation>
    <scope>NUCLEOTIDE SEQUENCE</scope>
    <source>
        <strain evidence="1">NBRC 109834</strain>
    </source>
</reference>
<dbReference type="InterPro" id="IPR029045">
    <property type="entry name" value="ClpP/crotonase-like_dom_sf"/>
</dbReference>
<evidence type="ECO:0008006" key="3">
    <source>
        <dbReference type="Google" id="ProtNLM"/>
    </source>
</evidence>
<proteinExistence type="predicted"/>
<dbReference type="Gene3D" id="3.90.226.10">
    <property type="entry name" value="2-enoyl-CoA Hydratase, Chain A, domain 1"/>
    <property type="match status" value="1"/>
</dbReference>
<dbReference type="RefSeq" id="WP_203913486.1">
    <property type="nucleotide sequence ID" value="NZ_BONY01000075.1"/>
</dbReference>
<dbReference type="Pfam" id="PF00378">
    <property type="entry name" value="ECH_1"/>
    <property type="match status" value="1"/>
</dbReference>
<dbReference type="NCBIfam" id="NF042431">
    <property type="entry name" value="EnCoAhydt_DpgB"/>
    <property type="match status" value="1"/>
</dbReference>
<evidence type="ECO:0000313" key="2">
    <source>
        <dbReference type="Proteomes" id="UP000612899"/>
    </source>
</evidence>
<dbReference type="InterPro" id="IPR001753">
    <property type="entry name" value="Enoyl-CoA_hydra/iso"/>
</dbReference>
<dbReference type="AlphaFoldDB" id="A0A8J3QIA2"/>
<name>A0A8J3QIA2_9ACTN</name>
<protein>
    <recommendedName>
        <fullName evidence="3">Enoyl-CoA hydratase/isomerase family protein</fullName>
    </recommendedName>
</protein>
<keyword evidence="2" id="KW-1185">Reference proteome</keyword>
<accession>A0A8J3QIA2</accession>